<dbReference type="OrthoDB" id="548795at2759"/>
<name>E2A1U2_CAMFO</name>
<dbReference type="AlphaFoldDB" id="E2A1U2"/>
<dbReference type="InParanoid" id="E2A1U2"/>
<evidence type="ECO:0000313" key="2">
    <source>
        <dbReference type="Proteomes" id="UP000000311"/>
    </source>
</evidence>
<evidence type="ECO:0000313" key="1">
    <source>
        <dbReference type="EMBL" id="EFN72581.1"/>
    </source>
</evidence>
<organism evidence="2">
    <name type="scientific">Camponotus floridanus</name>
    <name type="common">Florida carpenter ant</name>
    <dbReference type="NCBI Taxonomy" id="104421"/>
    <lineage>
        <taxon>Eukaryota</taxon>
        <taxon>Metazoa</taxon>
        <taxon>Ecdysozoa</taxon>
        <taxon>Arthropoda</taxon>
        <taxon>Hexapoda</taxon>
        <taxon>Insecta</taxon>
        <taxon>Pterygota</taxon>
        <taxon>Neoptera</taxon>
        <taxon>Endopterygota</taxon>
        <taxon>Hymenoptera</taxon>
        <taxon>Apocrita</taxon>
        <taxon>Aculeata</taxon>
        <taxon>Formicoidea</taxon>
        <taxon>Formicidae</taxon>
        <taxon>Formicinae</taxon>
        <taxon>Camponotus</taxon>
    </lineage>
</organism>
<keyword evidence="2" id="KW-1185">Reference proteome</keyword>
<accession>E2A1U2</accession>
<sequence>MQMYSDMSPSAFWDDNNIWPPPCNIMPRDVFDEHGHRKISYDPNS</sequence>
<dbReference type="EMBL" id="GL435806">
    <property type="protein sequence ID" value="EFN72581.1"/>
    <property type="molecule type" value="Genomic_DNA"/>
</dbReference>
<gene>
    <name evidence="1" type="ORF">EAG_03520</name>
</gene>
<protein>
    <submittedName>
        <fullName evidence="1">Uncharacterized protein</fullName>
    </submittedName>
</protein>
<dbReference type="Proteomes" id="UP000000311">
    <property type="component" value="Unassembled WGS sequence"/>
</dbReference>
<proteinExistence type="predicted"/>
<reference evidence="1 2" key="1">
    <citation type="journal article" date="2010" name="Science">
        <title>Genomic comparison of the ants Camponotus floridanus and Harpegnathos saltator.</title>
        <authorList>
            <person name="Bonasio R."/>
            <person name="Zhang G."/>
            <person name="Ye C."/>
            <person name="Mutti N.S."/>
            <person name="Fang X."/>
            <person name="Qin N."/>
            <person name="Donahue G."/>
            <person name="Yang P."/>
            <person name="Li Q."/>
            <person name="Li C."/>
            <person name="Zhang P."/>
            <person name="Huang Z."/>
            <person name="Berger S.L."/>
            <person name="Reinberg D."/>
            <person name="Wang J."/>
            <person name="Liebig J."/>
        </authorList>
    </citation>
    <scope>NUCLEOTIDE SEQUENCE [LARGE SCALE GENOMIC DNA]</scope>
    <source>
        <strain evidence="2">C129</strain>
    </source>
</reference>